<protein>
    <submittedName>
        <fullName evidence="1">Uncharacterized protein</fullName>
    </submittedName>
</protein>
<evidence type="ECO:0000313" key="2">
    <source>
        <dbReference type="Proteomes" id="UP000054166"/>
    </source>
</evidence>
<gene>
    <name evidence="1" type="ORF">PILCRDRAFT_8512</name>
</gene>
<name>A0A0C3FRU8_PILCF</name>
<sequence length="193" mass="22237">MFGEPKYWSETEGIQSGVEPCPTPISLKSLCGTYSWVFDGDSQEECEETDFGFFELSLPPGKRPLPASFTGYVKLGTLESYFHGLKKAINGEKIKMNYWDIKSLKWEEEEEGHRFGATKVVDDNGNPSIEFLVDRGYVGWPPHQSMYLAKKREDENFEEELTDEERERLGIYMGDEEVIKLTKRVKRKKMGLV</sequence>
<dbReference type="OrthoDB" id="2861089at2759"/>
<dbReference type="HOGENOM" id="CLU_1409289_0_0_1"/>
<organism evidence="1 2">
    <name type="scientific">Piloderma croceum (strain F 1598)</name>
    <dbReference type="NCBI Taxonomy" id="765440"/>
    <lineage>
        <taxon>Eukaryota</taxon>
        <taxon>Fungi</taxon>
        <taxon>Dikarya</taxon>
        <taxon>Basidiomycota</taxon>
        <taxon>Agaricomycotina</taxon>
        <taxon>Agaricomycetes</taxon>
        <taxon>Agaricomycetidae</taxon>
        <taxon>Atheliales</taxon>
        <taxon>Atheliaceae</taxon>
        <taxon>Piloderma</taxon>
    </lineage>
</organism>
<reference evidence="1 2" key="1">
    <citation type="submission" date="2014-04" db="EMBL/GenBank/DDBJ databases">
        <authorList>
            <consortium name="DOE Joint Genome Institute"/>
            <person name="Kuo A."/>
            <person name="Tarkka M."/>
            <person name="Buscot F."/>
            <person name="Kohler A."/>
            <person name="Nagy L.G."/>
            <person name="Floudas D."/>
            <person name="Copeland A."/>
            <person name="Barry K.W."/>
            <person name="Cichocki N."/>
            <person name="Veneault-Fourrey C."/>
            <person name="LaButti K."/>
            <person name="Lindquist E.A."/>
            <person name="Lipzen A."/>
            <person name="Lundell T."/>
            <person name="Morin E."/>
            <person name="Murat C."/>
            <person name="Sun H."/>
            <person name="Tunlid A."/>
            <person name="Henrissat B."/>
            <person name="Grigoriev I.V."/>
            <person name="Hibbett D.S."/>
            <person name="Martin F."/>
            <person name="Nordberg H.P."/>
            <person name="Cantor M.N."/>
            <person name="Hua S.X."/>
        </authorList>
    </citation>
    <scope>NUCLEOTIDE SEQUENCE [LARGE SCALE GENOMIC DNA]</scope>
    <source>
        <strain evidence="1 2">F 1598</strain>
    </source>
</reference>
<dbReference type="Proteomes" id="UP000054166">
    <property type="component" value="Unassembled WGS sequence"/>
</dbReference>
<dbReference type="AlphaFoldDB" id="A0A0C3FRU8"/>
<dbReference type="InParanoid" id="A0A0C3FRU8"/>
<proteinExistence type="predicted"/>
<accession>A0A0C3FRU8</accession>
<evidence type="ECO:0000313" key="1">
    <source>
        <dbReference type="EMBL" id="KIM81861.1"/>
    </source>
</evidence>
<keyword evidence="2" id="KW-1185">Reference proteome</keyword>
<dbReference type="EMBL" id="KN832997">
    <property type="protein sequence ID" value="KIM81861.1"/>
    <property type="molecule type" value="Genomic_DNA"/>
</dbReference>
<reference evidence="2" key="2">
    <citation type="submission" date="2015-01" db="EMBL/GenBank/DDBJ databases">
        <title>Evolutionary Origins and Diversification of the Mycorrhizal Mutualists.</title>
        <authorList>
            <consortium name="DOE Joint Genome Institute"/>
            <consortium name="Mycorrhizal Genomics Consortium"/>
            <person name="Kohler A."/>
            <person name="Kuo A."/>
            <person name="Nagy L.G."/>
            <person name="Floudas D."/>
            <person name="Copeland A."/>
            <person name="Barry K.W."/>
            <person name="Cichocki N."/>
            <person name="Veneault-Fourrey C."/>
            <person name="LaButti K."/>
            <person name="Lindquist E.A."/>
            <person name="Lipzen A."/>
            <person name="Lundell T."/>
            <person name="Morin E."/>
            <person name="Murat C."/>
            <person name="Riley R."/>
            <person name="Ohm R."/>
            <person name="Sun H."/>
            <person name="Tunlid A."/>
            <person name="Henrissat B."/>
            <person name="Grigoriev I.V."/>
            <person name="Hibbett D.S."/>
            <person name="Martin F."/>
        </authorList>
    </citation>
    <scope>NUCLEOTIDE SEQUENCE [LARGE SCALE GENOMIC DNA]</scope>
    <source>
        <strain evidence="2">F 1598</strain>
    </source>
</reference>